<name>A0A429V8D2_9SPHN</name>
<protein>
    <submittedName>
        <fullName evidence="3">Uncharacterized protein</fullName>
    </submittedName>
</protein>
<keyword evidence="2" id="KW-0732">Signal</keyword>
<dbReference type="OrthoDB" id="7499632at2"/>
<feature type="region of interest" description="Disordered" evidence="1">
    <location>
        <begin position="21"/>
        <end position="141"/>
    </location>
</feature>
<keyword evidence="4" id="KW-1185">Reference proteome</keyword>
<feature type="compositionally biased region" description="Polar residues" evidence="1">
    <location>
        <begin position="39"/>
        <end position="53"/>
    </location>
</feature>
<organism evidence="3 4">
    <name type="scientific">Sphingomonas ginkgonis</name>
    <dbReference type="NCBI Taxonomy" id="2315330"/>
    <lineage>
        <taxon>Bacteria</taxon>
        <taxon>Pseudomonadati</taxon>
        <taxon>Pseudomonadota</taxon>
        <taxon>Alphaproteobacteria</taxon>
        <taxon>Sphingomonadales</taxon>
        <taxon>Sphingomonadaceae</taxon>
        <taxon>Sphingomonas</taxon>
    </lineage>
</organism>
<sequence>MILGLGLGLAAAPALAQSTTVLTPAPPAREDTVGPEQLRNFSLGGTSGQNSSQPATVAPVPAARAPARTGPDTSAATTPPREQRERVAAAPPAAEAQPERVRAAPAEPAVRERSAEPPAATASAPRQAVPTLTSPALAPSPPVALPAPAPVAPADLDEGSGSSTLVWILLLIAAAGAGGAWWLLRQRGSGGSGGARPALAGGGFDLGAPEQPQPIPPLKRAPATTQPLQRAAAPGLVRRPAGETVPPAAPAPRPAGGGIVSSRLRPWVELDLRAERIVVDEGGVTLFFDLNVLNSGNAPAREVKIEAIMINAGADQETNLATFHERPAPGAGGIEVIAPLGQLALQSQVRLQRDAVREYEVEGRKLFVPVVALQASYRFSSGEGRTSVNYLVGRSGGEDGGKMGPIRMDLGSRIFRGLDQRLNPTGVRR</sequence>
<dbReference type="EMBL" id="RWJF01000001">
    <property type="protein sequence ID" value="RST30184.1"/>
    <property type="molecule type" value="Genomic_DNA"/>
</dbReference>
<feature type="chain" id="PRO_5019571616" evidence="2">
    <location>
        <begin position="17"/>
        <end position="429"/>
    </location>
</feature>
<evidence type="ECO:0000256" key="1">
    <source>
        <dbReference type="SAM" id="MobiDB-lite"/>
    </source>
</evidence>
<feature type="signal peptide" evidence="2">
    <location>
        <begin position="1"/>
        <end position="16"/>
    </location>
</feature>
<evidence type="ECO:0000256" key="2">
    <source>
        <dbReference type="SAM" id="SignalP"/>
    </source>
</evidence>
<evidence type="ECO:0000313" key="3">
    <source>
        <dbReference type="EMBL" id="RST30184.1"/>
    </source>
</evidence>
<proteinExistence type="predicted"/>
<comment type="caution">
    <text evidence="3">The sequence shown here is derived from an EMBL/GenBank/DDBJ whole genome shotgun (WGS) entry which is preliminary data.</text>
</comment>
<feature type="compositionally biased region" description="Low complexity" evidence="1">
    <location>
        <begin position="116"/>
        <end position="137"/>
    </location>
</feature>
<gene>
    <name evidence="3" type="ORF">HMF7854_04575</name>
</gene>
<feature type="compositionally biased region" description="Low complexity" evidence="1">
    <location>
        <begin position="54"/>
        <end position="69"/>
    </location>
</feature>
<accession>A0A429V8D2</accession>
<reference evidence="3 4" key="1">
    <citation type="submission" date="2018-12" db="EMBL/GenBank/DDBJ databases">
        <title>Sphingomonas sp. HMF7854 Genome sequencing and assembly.</title>
        <authorList>
            <person name="Cha I."/>
            <person name="Kang H."/>
            <person name="Kim H."/>
            <person name="Kang J."/>
            <person name="Joh K."/>
        </authorList>
    </citation>
    <scope>NUCLEOTIDE SEQUENCE [LARGE SCALE GENOMIC DNA]</scope>
    <source>
        <strain evidence="3 4">HMF7854</strain>
    </source>
</reference>
<dbReference type="RefSeq" id="WP_126718018.1">
    <property type="nucleotide sequence ID" value="NZ_RWJF01000001.1"/>
</dbReference>
<dbReference type="Proteomes" id="UP000274661">
    <property type="component" value="Unassembled WGS sequence"/>
</dbReference>
<dbReference type="AlphaFoldDB" id="A0A429V8D2"/>
<evidence type="ECO:0000313" key="4">
    <source>
        <dbReference type="Proteomes" id="UP000274661"/>
    </source>
</evidence>